<sequence>MLDWTPQELATLARWHFAHAWQLDEGDWEIQITAQDTTCDRASLGQPEMIQIGRQMMLQSWRLEDHGEWPWKGVLLVHRGWSRYEPDA</sequence>
<reference evidence="1 2" key="1">
    <citation type="submission" date="2023-07" db="EMBL/GenBank/DDBJ databases">
        <title>Sequencing the genomes of 1000 actinobacteria strains.</title>
        <authorList>
            <person name="Klenk H.-P."/>
        </authorList>
    </citation>
    <scope>NUCLEOTIDE SEQUENCE [LARGE SCALE GENOMIC DNA]</scope>
    <source>
        <strain evidence="1 2">DSM 44388</strain>
    </source>
</reference>
<evidence type="ECO:0000313" key="1">
    <source>
        <dbReference type="EMBL" id="MDP9829429.1"/>
    </source>
</evidence>
<name>A0ABT9P9Q5_9ACTN</name>
<dbReference type="RefSeq" id="WP_307247603.1">
    <property type="nucleotide sequence ID" value="NZ_JAUSQZ010000001.1"/>
</dbReference>
<evidence type="ECO:0000313" key="2">
    <source>
        <dbReference type="Proteomes" id="UP001235712"/>
    </source>
</evidence>
<comment type="caution">
    <text evidence="1">The sequence shown here is derived from an EMBL/GenBank/DDBJ whole genome shotgun (WGS) entry which is preliminary data.</text>
</comment>
<gene>
    <name evidence="1" type="ORF">J2S57_005178</name>
</gene>
<keyword evidence="2" id="KW-1185">Reference proteome</keyword>
<accession>A0ABT9P9Q5</accession>
<proteinExistence type="predicted"/>
<organism evidence="1 2">
    <name type="scientific">Kineosporia succinea</name>
    <dbReference type="NCBI Taxonomy" id="84632"/>
    <lineage>
        <taxon>Bacteria</taxon>
        <taxon>Bacillati</taxon>
        <taxon>Actinomycetota</taxon>
        <taxon>Actinomycetes</taxon>
        <taxon>Kineosporiales</taxon>
        <taxon>Kineosporiaceae</taxon>
        <taxon>Kineosporia</taxon>
    </lineage>
</organism>
<dbReference type="Proteomes" id="UP001235712">
    <property type="component" value="Unassembled WGS sequence"/>
</dbReference>
<protein>
    <submittedName>
        <fullName evidence="1">Uncharacterized protein</fullName>
    </submittedName>
</protein>
<dbReference type="EMBL" id="JAUSQZ010000001">
    <property type="protein sequence ID" value="MDP9829429.1"/>
    <property type="molecule type" value="Genomic_DNA"/>
</dbReference>